<dbReference type="OrthoDB" id="275814at2157"/>
<dbReference type="PROSITE" id="PS51257">
    <property type="entry name" value="PROKAR_LIPOPROTEIN"/>
    <property type="match status" value="1"/>
</dbReference>
<evidence type="ECO:0000256" key="1">
    <source>
        <dbReference type="SAM" id="MobiDB-lite"/>
    </source>
</evidence>
<evidence type="ECO:0000313" key="3">
    <source>
        <dbReference type="Proteomes" id="UP000608662"/>
    </source>
</evidence>
<accession>A0A847UCJ0</accession>
<name>A0A847UCJ0_9EURY</name>
<dbReference type="RefSeq" id="WP_170093923.1">
    <property type="nucleotide sequence ID" value="NZ_WOYG01000001.1"/>
</dbReference>
<organism evidence="2 3">
    <name type="scientific">Halomicrobium mukohataei</name>
    <dbReference type="NCBI Taxonomy" id="57705"/>
    <lineage>
        <taxon>Archaea</taxon>
        <taxon>Methanobacteriati</taxon>
        <taxon>Methanobacteriota</taxon>
        <taxon>Stenosarchaea group</taxon>
        <taxon>Halobacteria</taxon>
        <taxon>Halobacteriales</taxon>
        <taxon>Haloarculaceae</taxon>
        <taxon>Halomicrobium</taxon>
    </lineage>
</organism>
<dbReference type="Proteomes" id="UP000608662">
    <property type="component" value="Unassembled WGS sequence"/>
</dbReference>
<dbReference type="AlphaFoldDB" id="A0A847UCJ0"/>
<evidence type="ECO:0000313" key="2">
    <source>
        <dbReference type="EMBL" id="NLV10186.1"/>
    </source>
</evidence>
<gene>
    <name evidence="2" type="ORF">GOC74_09615</name>
</gene>
<protein>
    <submittedName>
        <fullName evidence="2">Uncharacterized protein</fullName>
    </submittedName>
</protein>
<comment type="caution">
    <text evidence="2">The sequence shown here is derived from an EMBL/GenBank/DDBJ whole genome shotgun (WGS) entry which is preliminary data.</text>
</comment>
<reference evidence="2" key="1">
    <citation type="submission" date="2019-12" db="EMBL/GenBank/DDBJ databases">
        <title>Whole-genome sequence of Halomicrobium mukohataei pws1.</title>
        <authorList>
            <person name="Verma D.K."/>
            <person name="Gopal K."/>
            <person name="Prasad E.S."/>
        </authorList>
    </citation>
    <scope>NUCLEOTIDE SEQUENCE</scope>
    <source>
        <strain evidence="2">Pws1</strain>
    </source>
</reference>
<sequence length="184" mass="19620">MRVPRRELLLSGAALLAGCSALGGEQTPTPTPPDGDDDGVPDRADDYPDDPRRAFTSSSSEGIVELAPGEFSAHQLQNDDTAGGSYLSYEVSVVDDATVDVLVFERAAYDAYQSGARDVSVVDEYTRQNVSETALVERLDDRALLLALDNTDQQTPATDDPIEVEFELAIAEPPGAPAETTTTD</sequence>
<proteinExistence type="predicted"/>
<feature type="compositionally biased region" description="Basic and acidic residues" evidence="1">
    <location>
        <begin position="40"/>
        <end position="53"/>
    </location>
</feature>
<feature type="region of interest" description="Disordered" evidence="1">
    <location>
        <begin position="20"/>
        <end position="61"/>
    </location>
</feature>
<dbReference type="EMBL" id="WOYG01000001">
    <property type="protein sequence ID" value="NLV10186.1"/>
    <property type="molecule type" value="Genomic_DNA"/>
</dbReference>